<comment type="caution">
    <text evidence="1">The sequence shown here is derived from an EMBL/GenBank/DDBJ whole genome shotgun (WGS) entry which is preliminary data.</text>
</comment>
<sequence length="147" mass="15472">MGLGRAWNAINGGSPIIAATRDGLWSGTKMLGNSIGKISKSAVGPHGPIQRYGNVALDLYGGFIKYTPEKMYFNKRKGELVTKPGRFSLSKTGLVAGSIIGLGVMAKDIQDERAGVSTGVTRATPSYLDNAGATGDLVFAMHQNRKG</sequence>
<dbReference type="Proteomes" id="UP000094784">
    <property type="component" value="Unassembled WGS sequence"/>
</dbReference>
<accession>A0A1E4QYH9</accession>
<dbReference type="EMBL" id="MECQ01000008">
    <property type="protein sequence ID" value="ODV53262.1"/>
    <property type="molecule type" value="Genomic_DNA"/>
</dbReference>
<reference evidence="1 2" key="1">
    <citation type="submission" date="2016-09" db="EMBL/GenBank/DDBJ databases">
        <title>Draft genome sequence of the soil isolate, Lysinibacillus fusiformis M5, a potential hypoxanthine producer.</title>
        <authorList>
            <person name="Gallegos-Monterrosa R."/>
            <person name="Maroti G."/>
            <person name="Balint B."/>
            <person name="Kovacs A.T."/>
        </authorList>
    </citation>
    <scope>NUCLEOTIDE SEQUENCE [LARGE SCALE GENOMIC DNA]</scope>
    <source>
        <strain evidence="1 2">M5</strain>
    </source>
</reference>
<evidence type="ECO:0000313" key="2">
    <source>
        <dbReference type="Proteomes" id="UP000094784"/>
    </source>
</evidence>
<evidence type="ECO:0000313" key="1">
    <source>
        <dbReference type="EMBL" id="ODV53262.1"/>
    </source>
</evidence>
<protein>
    <submittedName>
        <fullName evidence="1">Uncharacterized protein</fullName>
    </submittedName>
</protein>
<gene>
    <name evidence="1" type="ORF">BG258_23450</name>
</gene>
<dbReference type="AlphaFoldDB" id="A0A1E4QYH9"/>
<dbReference type="RefSeq" id="WP_069483504.1">
    <property type="nucleotide sequence ID" value="NZ_CP130331.1"/>
</dbReference>
<organism evidence="1 2">
    <name type="scientific">Lysinibacillus fusiformis</name>
    <dbReference type="NCBI Taxonomy" id="28031"/>
    <lineage>
        <taxon>Bacteria</taxon>
        <taxon>Bacillati</taxon>
        <taxon>Bacillota</taxon>
        <taxon>Bacilli</taxon>
        <taxon>Bacillales</taxon>
        <taxon>Bacillaceae</taxon>
        <taxon>Lysinibacillus</taxon>
    </lineage>
</organism>
<proteinExistence type="predicted"/>
<name>A0A1E4QYH9_9BACI</name>